<keyword evidence="2" id="KW-1133">Transmembrane helix</keyword>
<gene>
    <name evidence="4" type="ORF">H7B67_21835</name>
</gene>
<evidence type="ECO:0000259" key="3">
    <source>
        <dbReference type="Pfam" id="PF13472"/>
    </source>
</evidence>
<evidence type="ECO:0000256" key="2">
    <source>
        <dbReference type="SAM" id="Phobius"/>
    </source>
</evidence>
<feature type="transmembrane region" description="Helical" evidence="2">
    <location>
        <begin position="28"/>
        <end position="51"/>
    </location>
</feature>
<dbReference type="Gene3D" id="3.40.50.1110">
    <property type="entry name" value="SGNH hydrolase"/>
    <property type="match status" value="1"/>
</dbReference>
<dbReference type="Pfam" id="PF13472">
    <property type="entry name" value="Lipase_GDSL_2"/>
    <property type="match status" value="1"/>
</dbReference>
<feature type="domain" description="SGNH hydrolase-type esterase" evidence="3">
    <location>
        <begin position="87"/>
        <end position="280"/>
    </location>
</feature>
<reference evidence="4 5" key="1">
    <citation type="submission" date="2020-08" db="EMBL/GenBank/DDBJ databases">
        <title>Cohnella phylogeny.</title>
        <authorList>
            <person name="Dunlap C."/>
        </authorList>
    </citation>
    <scope>NUCLEOTIDE SEQUENCE [LARGE SCALE GENOMIC DNA]</scope>
    <source>
        <strain evidence="4 5">DSM 25241</strain>
    </source>
</reference>
<evidence type="ECO:0000256" key="1">
    <source>
        <dbReference type="SAM" id="MobiDB-lite"/>
    </source>
</evidence>
<feature type="compositionally biased region" description="Basic and acidic residues" evidence="1">
    <location>
        <begin position="1"/>
        <end position="12"/>
    </location>
</feature>
<dbReference type="EMBL" id="JACJVQ010000019">
    <property type="protein sequence ID" value="MBB6636776.1"/>
    <property type="molecule type" value="Genomic_DNA"/>
</dbReference>
<keyword evidence="2" id="KW-0812">Transmembrane</keyword>
<organism evidence="4 5">
    <name type="scientific">Cohnella thailandensis</name>
    <dbReference type="NCBI Taxonomy" id="557557"/>
    <lineage>
        <taxon>Bacteria</taxon>
        <taxon>Bacillati</taxon>
        <taxon>Bacillota</taxon>
        <taxon>Bacilli</taxon>
        <taxon>Bacillales</taxon>
        <taxon>Paenibacillaceae</taxon>
        <taxon>Cohnella</taxon>
    </lineage>
</organism>
<evidence type="ECO:0000313" key="4">
    <source>
        <dbReference type="EMBL" id="MBB6636776.1"/>
    </source>
</evidence>
<accession>A0A841T1P9</accession>
<dbReference type="AlphaFoldDB" id="A0A841T1P9"/>
<dbReference type="InterPro" id="IPR013830">
    <property type="entry name" value="SGNH_hydro"/>
</dbReference>
<dbReference type="RefSeq" id="WP_185121980.1">
    <property type="nucleotide sequence ID" value="NZ_JACJVQ010000019.1"/>
</dbReference>
<dbReference type="InterPro" id="IPR036514">
    <property type="entry name" value="SGNH_hydro_sf"/>
</dbReference>
<dbReference type="PANTHER" id="PTHR30383:SF27">
    <property type="entry name" value="SPORE GERMINATION LIPASE LIPC"/>
    <property type="match status" value="1"/>
</dbReference>
<dbReference type="Proteomes" id="UP000535838">
    <property type="component" value="Unassembled WGS sequence"/>
</dbReference>
<keyword evidence="2" id="KW-0472">Membrane</keyword>
<dbReference type="PANTHER" id="PTHR30383">
    <property type="entry name" value="THIOESTERASE 1/PROTEASE 1/LYSOPHOSPHOLIPASE L1"/>
    <property type="match status" value="1"/>
</dbReference>
<sequence length="292" mass="31901">MTQLAEDSKTESEFDPLPRPPGRASSKLWPILGFTMLGCAILMLAGFVWSLKDAWFPSHGMAVPEPSASARPPQGDWAAKQELKAIALGDSLTRGMGDRTGDGYVRDSIVKLNESLGKKVRLLGNLAINGLTATRLNQQLEQPSYASSVMQADLILFTIGGNDLFRIAQSGGSIAQGGDVSPERLKAKLPEAKPRLEATFSKLRRINPYARIVYVGLFNPFYDVPEARGISETIAEWNAYAQKLAALDGNATVIPTYDLFESNAARYLSSDHFHPNEMGYGRIAERIDQALN</sequence>
<dbReference type="SUPFAM" id="SSF52266">
    <property type="entry name" value="SGNH hydrolase"/>
    <property type="match status" value="1"/>
</dbReference>
<proteinExistence type="predicted"/>
<name>A0A841T1P9_9BACL</name>
<comment type="caution">
    <text evidence="4">The sequence shown here is derived from an EMBL/GenBank/DDBJ whole genome shotgun (WGS) entry which is preliminary data.</text>
</comment>
<keyword evidence="5" id="KW-1185">Reference proteome</keyword>
<feature type="region of interest" description="Disordered" evidence="1">
    <location>
        <begin position="1"/>
        <end position="21"/>
    </location>
</feature>
<dbReference type="GO" id="GO:0004622">
    <property type="term" value="F:phosphatidylcholine lysophospholipase activity"/>
    <property type="evidence" value="ECO:0007669"/>
    <property type="project" value="TreeGrafter"/>
</dbReference>
<dbReference type="InterPro" id="IPR051532">
    <property type="entry name" value="Ester_Hydrolysis_Enzymes"/>
</dbReference>
<evidence type="ECO:0000313" key="5">
    <source>
        <dbReference type="Proteomes" id="UP000535838"/>
    </source>
</evidence>
<protein>
    <submittedName>
        <fullName evidence="4">GDSL family lipase</fullName>
    </submittedName>
</protein>